<feature type="transmembrane region" description="Helical" evidence="6">
    <location>
        <begin position="160"/>
        <end position="182"/>
    </location>
</feature>
<dbReference type="PROSITE" id="PS50850">
    <property type="entry name" value="MFS"/>
    <property type="match status" value="1"/>
</dbReference>
<gene>
    <name evidence="8" type="ORF">FJTKL_06428</name>
</gene>
<protein>
    <recommendedName>
        <fullName evidence="7">Major facilitator superfamily (MFS) profile domain-containing protein</fullName>
    </recommendedName>
</protein>
<evidence type="ECO:0000259" key="7">
    <source>
        <dbReference type="PROSITE" id="PS50850"/>
    </source>
</evidence>
<dbReference type="PANTHER" id="PTHR43791:SF62">
    <property type="entry name" value="MAJOR FACILITATOR SUPERFAMILY (MFS) PROFILE DOMAIN-CONTAINING PROTEIN"/>
    <property type="match status" value="1"/>
</dbReference>
<evidence type="ECO:0000256" key="2">
    <source>
        <dbReference type="ARBA" id="ARBA00022448"/>
    </source>
</evidence>
<dbReference type="Gene3D" id="1.20.1250.20">
    <property type="entry name" value="MFS general substrate transporter like domains"/>
    <property type="match status" value="1"/>
</dbReference>
<accession>A0ABR4EWY7</accession>
<dbReference type="InterPro" id="IPR036259">
    <property type="entry name" value="MFS_trans_sf"/>
</dbReference>
<evidence type="ECO:0000313" key="9">
    <source>
        <dbReference type="Proteomes" id="UP001600888"/>
    </source>
</evidence>
<evidence type="ECO:0000256" key="4">
    <source>
        <dbReference type="ARBA" id="ARBA00022989"/>
    </source>
</evidence>
<dbReference type="Pfam" id="PF07690">
    <property type="entry name" value="MFS_1"/>
    <property type="match status" value="1"/>
</dbReference>
<organism evidence="8 9">
    <name type="scientific">Diaporthe vaccinii</name>
    <dbReference type="NCBI Taxonomy" id="105482"/>
    <lineage>
        <taxon>Eukaryota</taxon>
        <taxon>Fungi</taxon>
        <taxon>Dikarya</taxon>
        <taxon>Ascomycota</taxon>
        <taxon>Pezizomycotina</taxon>
        <taxon>Sordariomycetes</taxon>
        <taxon>Sordariomycetidae</taxon>
        <taxon>Diaporthales</taxon>
        <taxon>Diaporthaceae</taxon>
        <taxon>Diaporthe</taxon>
        <taxon>Diaporthe eres species complex</taxon>
    </lineage>
</organism>
<keyword evidence="3 6" id="KW-0812">Transmembrane</keyword>
<dbReference type="SUPFAM" id="SSF103473">
    <property type="entry name" value="MFS general substrate transporter"/>
    <property type="match status" value="1"/>
</dbReference>
<comment type="subcellular location">
    <subcellularLocation>
        <location evidence="1">Membrane</location>
        <topology evidence="1">Multi-pass membrane protein</topology>
    </subcellularLocation>
</comment>
<evidence type="ECO:0000256" key="3">
    <source>
        <dbReference type="ARBA" id="ARBA00022692"/>
    </source>
</evidence>
<dbReference type="InterPro" id="IPR020846">
    <property type="entry name" value="MFS_dom"/>
</dbReference>
<feature type="domain" description="Major facilitator superfamily (MFS) profile" evidence="7">
    <location>
        <begin position="1"/>
        <end position="246"/>
    </location>
</feature>
<sequence length="246" mass="27346">MLMVWLLYLFNCLDRNNIAQARLDSFEKDLGLVGNQFNVAVAILNVGYMLMQVPSNMILTRVRPFLYISIWVLVWSIISASTAAARNYSQLIVIRFFLGIVEAPFFPGALFLLSSCYPRRQLALRTAVLYSGLILATAFSGLIAAGIFEGLDGVHGIKGWRWLFILEGAASFAAGILGLVLLPDFPTGKTGLAKWSLTEEERKVAVERMARDRVSLPETEHGILYGLKLAVTDIRTWVFVVMLLAN</sequence>
<evidence type="ECO:0000256" key="6">
    <source>
        <dbReference type="SAM" id="Phobius"/>
    </source>
</evidence>
<feature type="transmembrane region" description="Helical" evidence="6">
    <location>
        <begin position="65"/>
        <end position="85"/>
    </location>
</feature>
<dbReference type="EMBL" id="JBAWTH010000022">
    <property type="protein sequence ID" value="KAL2286914.1"/>
    <property type="molecule type" value="Genomic_DNA"/>
</dbReference>
<dbReference type="PANTHER" id="PTHR43791">
    <property type="entry name" value="PERMEASE-RELATED"/>
    <property type="match status" value="1"/>
</dbReference>
<keyword evidence="4 6" id="KW-1133">Transmembrane helix</keyword>
<name>A0ABR4EWY7_9PEZI</name>
<dbReference type="InterPro" id="IPR011701">
    <property type="entry name" value="MFS"/>
</dbReference>
<evidence type="ECO:0000256" key="1">
    <source>
        <dbReference type="ARBA" id="ARBA00004141"/>
    </source>
</evidence>
<reference evidence="8 9" key="1">
    <citation type="submission" date="2024-03" db="EMBL/GenBank/DDBJ databases">
        <title>A high-quality draft genome sequence of Diaporthe vaccinii, a causative agent of upright dieback and viscid rot disease in cranberry plants.</title>
        <authorList>
            <person name="Sarrasin M."/>
            <person name="Lang B.F."/>
            <person name="Burger G."/>
        </authorList>
    </citation>
    <scope>NUCLEOTIDE SEQUENCE [LARGE SCALE GENOMIC DNA]</scope>
    <source>
        <strain evidence="8 9">IS7</strain>
    </source>
</reference>
<keyword evidence="5 6" id="KW-0472">Membrane</keyword>
<feature type="transmembrane region" description="Helical" evidence="6">
    <location>
        <begin position="37"/>
        <end position="53"/>
    </location>
</feature>
<evidence type="ECO:0000256" key="5">
    <source>
        <dbReference type="ARBA" id="ARBA00023136"/>
    </source>
</evidence>
<comment type="caution">
    <text evidence="8">The sequence shown here is derived from an EMBL/GenBank/DDBJ whole genome shotgun (WGS) entry which is preliminary data.</text>
</comment>
<keyword evidence="2" id="KW-0813">Transport</keyword>
<feature type="transmembrane region" description="Helical" evidence="6">
    <location>
        <begin position="91"/>
        <end position="115"/>
    </location>
</feature>
<proteinExistence type="predicted"/>
<dbReference type="Proteomes" id="UP001600888">
    <property type="component" value="Unassembled WGS sequence"/>
</dbReference>
<keyword evidence="9" id="KW-1185">Reference proteome</keyword>
<evidence type="ECO:0000313" key="8">
    <source>
        <dbReference type="EMBL" id="KAL2286914.1"/>
    </source>
</evidence>
<feature type="transmembrane region" description="Helical" evidence="6">
    <location>
        <begin position="127"/>
        <end position="148"/>
    </location>
</feature>